<organism evidence="5 6">
    <name type="scientific">Testicularia cyperi</name>
    <dbReference type="NCBI Taxonomy" id="1882483"/>
    <lineage>
        <taxon>Eukaryota</taxon>
        <taxon>Fungi</taxon>
        <taxon>Dikarya</taxon>
        <taxon>Basidiomycota</taxon>
        <taxon>Ustilaginomycotina</taxon>
        <taxon>Ustilaginomycetes</taxon>
        <taxon>Ustilaginales</taxon>
        <taxon>Anthracoideaceae</taxon>
        <taxon>Testicularia</taxon>
    </lineage>
</organism>
<dbReference type="InterPro" id="IPR008630">
    <property type="entry name" value="Glyco_trans_34"/>
</dbReference>
<evidence type="ECO:0008006" key="7">
    <source>
        <dbReference type="Google" id="ProtNLM"/>
    </source>
</evidence>
<dbReference type="EMBL" id="KZ819189">
    <property type="protein sequence ID" value="PWZ01776.1"/>
    <property type="molecule type" value="Genomic_DNA"/>
</dbReference>
<feature type="transmembrane region" description="Helical" evidence="4">
    <location>
        <begin position="42"/>
        <end position="60"/>
    </location>
</feature>
<reference evidence="5 6" key="1">
    <citation type="journal article" date="2018" name="Mol. Biol. Evol.">
        <title>Broad Genomic Sampling Reveals a Smut Pathogenic Ancestry of the Fungal Clade Ustilaginomycotina.</title>
        <authorList>
            <person name="Kijpornyongpan T."/>
            <person name="Mondo S.J."/>
            <person name="Barry K."/>
            <person name="Sandor L."/>
            <person name="Lee J."/>
            <person name="Lipzen A."/>
            <person name="Pangilinan J."/>
            <person name="LaButti K."/>
            <person name="Hainaut M."/>
            <person name="Henrissat B."/>
            <person name="Grigoriev I.V."/>
            <person name="Spatafora J.W."/>
            <person name="Aime M.C."/>
        </authorList>
    </citation>
    <scope>NUCLEOTIDE SEQUENCE [LARGE SCALE GENOMIC DNA]</scope>
    <source>
        <strain evidence="5 6">MCA 3645</strain>
    </source>
</reference>
<keyword evidence="4" id="KW-1133">Transmembrane helix</keyword>
<dbReference type="GO" id="GO:0016757">
    <property type="term" value="F:glycosyltransferase activity"/>
    <property type="evidence" value="ECO:0007669"/>
    <property type="project" value="UniProtKB-KW"/>
</dbReference>
<evidence type="ECO:0000256" key="4">
    <source>
        <dbReference type="SAM" id="Phobius"/>
    </source>
</evidence>
<dbReference type="SUPFAM" id="SSF53448">
    <property type="entry name" value="Nucleotide-diphospho-sugar transferases"/>
    <property type="match status" value="1"/>
</dbReference>
<evidence type="ECO:0000313" key="5">
    <source>
        <dbReference type="EMBL" id="PWZ01776.1"/>
    </source>
</evidence>
<keyword evidence="3" id="KW-0808">Transferase</keyword>
<accession>A0A317XTV7</accession>
<dbReference type="PANTHER" id="PTHR31306:SF8">
    <property type="entry name" value="GLYCOSYLTRANSFERASE FAMILY 34 PROTEIN"/>
    <property type="match status" value="1"/>
</dbReference>
<dbReference type="AlphaFoldDB" id="A0A317XTV7"/>
<gene>
    <name evidence="5" type="ORF">BCV70DRAFT_215234</name>
</gene>
<dbReference type="Proteomes" id="UP000246740">
    <property type="component" value="Unassembled WGS sequence"/>
</dbReference>
<dbReference type="InParanoid" id="A0A317XTV7"/>
<dbReference type="Pfam" id="PF05637">
    <property type="entry name" value="Glyco_transf_34"/>
    <property type="match status" value="1"/>
</dbReference>
<evidence type="ECO:0000313" key="6">
    <source>
        <dbReference type="Proteomes" id="UP000246740"/>
    </source>
</evidence>
<dbReference type="OrthoDB" id="2594328at2759"/>
<dbReference type="InterPro" id="IPR029044">
    <property type="entry name" value="Nucleotide-diphossugar_trans"/>
</dbReference>
<comment type="similarity">
    <text evidence="1">Belongs to the glycosyltransferase 34 family.</text>
</comment>
<dbReference type="GO" id="GO:0006487">
    <property type="term" value="P:protein N-linked glycosylation"/>
    <property type="evidence" value="ECO:0007669"/>
    <property type="project" value="TreeGrafter"/>
</dbReference>
<keyword evidence="6" id="KW-1185">Reference proteome</keyword>
<keyword evidence="4" id="KW-0472">Membrane</keyword>
<dbReference type="GO" id="GO:0000139">
    <property type="term" value="C:Golgi membrane"/>
    <property type="evidence" value="ECO:0007669"/>
    <property type="project" value="TreeGrafter"/>
</dbReference>
<dbReference type="STRING" id="1882483.A0A317XTV7"/>
<proteinExistence type="inferred from homology"/>
<sequence length="368" mass="42064">MSEAEAFLLKPWTSDSLPDPYLPRWRRGFQSNKARALALRSWFKAAVLVIAVIAVTLLWSDQLQRFEEIRKQHELATALITGGHAFMPYGVNVSGLTIPAAHGSKRIRRIAKVMARFGIGAIKYNDKYFVGNYTLQGRLLQTHIEYAHRWGYPLLLTRSEIFNGASTKLVAMLTIIAQELAKPASERLEWLMWSDVDTLIMNPSIELEHFLPPSPRFDHINFLVASDYNTFNSGILMIRVSEWAIEYISNSLAYSSYHHAPDVDYQPYEQDSMIAVLNATGSKFLPAYAEVPRSVFNIYPETYEKGDFCVHFAGERKDKFAQWLGFSDSHEPARELPWNQTRASRQLSSFWDRLEKQPGKHSVLGKNS</sequence>
<evidence type="ECO:0000256" key="2">
    <source>
        <dbReference type="ARBA" id="ARBA00022676"/>
    </source>
</evidence>
<dbReference type="FunCoup" id="A0A317XTV7">
    <property type="interactions" value="105"/>
</dbReference>
<evidence type="ECO:0000256" key="1">
    <source>
        <dbReference type="ARBA" id="ARBA00005664"/>
    </source>
</evidence>
<dbReference type="PANTHER" id="PTHR31306">
    <property type="entry name" value="ALPHA-1,6-MANNOSYLTRANSFERASE MNN11-RELATED"/>
    <property type="match status" value="1"/>
</dbReference>
<protein>
    <recommendedName>
        <fullName evidence="7">Glycosyltransferase family 34 protein</fullName>
    </recommendedName>
</protein>
<name>A0A317XTV7_9BASI</name>
<keyword evidence="2" id="KW-0328">Glycosyltransferase</keyword>
<evidence type="ECO:0000256" key="3">
    <source>
        <dbReference type="ARBA" id="ARBA00022679"/>
    </source>
</evidence>
<dbReference type="Gene3D" id="3.90.550.10">
    <property type="entry name" value="Spore Coat Polysaccharide Biosynthesis Protein SpsA, Chain A"/>
    <property type="match status" value="1"/>
</dbReference>
<keyword evidence="4" id="KW-0812">Transmembrane</keyword>